<dbReference type="RefSeq" id="WP_029876022.1">
    <property type="nucleotide sequence ID" value="NZ_CEFC01000015.1"/>
</dbReference>
<feature type="domain" description="Endonuclease GajA/Old nuclease/RecF-like AAA" evidence="1">
    <location>
        <begin position="195"/>
        <end position="308"/>
    </location>
</feature>
<evidence type="ECO:0000259" key="1">
    <source>
        <dbReference type="Pfam" id="PF13175"/>
    </source>
</evidence>
<dbReference type="PANTHER" id="PTHR43581">
    <property type="entry name" value="ATP/GTP PHOSPHATASE"/>
    <property type="match status" value="1"/>
</dbReference>
<dbReference type="GO" id="GO:0005524">
    <property type="term" value="F:ATP binding"/>
    <property type="evidence" value="ECO:0007669"/>
    <property type="project" value="InterPro"/>
</dbReference>
<dbReference type="Pfam" id="PF13175">
    <property type="entry name" value="AAA_15"/>
    <property type="match status" value="1"/>
</dbReference>
<comment type="caution">
    <text evidence="2">The sequence shown here is derived from an EMBL/GenBank/DDBJ whole genome shotgun (WGS) entry which is preliminary data.</text>
</comment>
<dbReference type="GO" id="GO:0016887">
    <property type="term" value="F:ATP hydrolysis activity"/>
    <property type="evidence" value="ECO:0007669"/>
    <property type="project" value="InterPro"/>
</dbReference>
<proteinExistence type="predicted"/>
<dbReference type="AlphaFoldDB" id="A0A0M9FG19"/>
<reference evidence="2 3" key="1">
    <citation type="submission" date="2018-11" db="EMBL/GenBank/DDBJ databases">
        <title>Changes in penicillin susceptibility of Streptococcus suis isolates by amino acid alterations in the penicillin-binding protein.</title>
        <authorList>
            <person name="Niemann L."/>
            <person name="Eichhorn I."/>
        </authorList>
    </citation>
    <scope>NUCLEOTIDE SEQUENCE [LARGE SCALE GENOMIC DNA]</scope>
    <source>
        <strain evidence="2 3">IMT40201</strain>
    </source>
</reference>
<dbReference type="InterPro" id="IPR051396">
    <property type="entry name" value="Bact_Antivir_Def_Nuclease"/>
</dbReference>
<gene>
    <name evidence="2" type="ORF">EI219_08100</name>
</gene>
<dbReference type="SUPFAM" id="SSF52540">
    <property type="entry name" value="P-loop containing nucleoside triphosphate hydrolases"/>
    <property type="match status" value="1"/>
</dbReference>
<dbReference type="PANTHER" id="PTHR43581:SF2">
    <property type="entry name" value="EXCINUCLEASE ATPASE SUBUNIT"/>
    <property type="match status" value="1"/>
</dbReference>
<dbReference type="Proteomes" id="UP000281324">
    <property type="component" value="Unassembled WGS sequence"/>
</dbReference>
<evidence type="ECO:0000313" key="3">
    <source>
        <dbReference type="Proteomes" id="UP000281324"/>
    </source>
</evidence>
<dbReference type="InterPro" id="IPR041685">
    <property type="entry name" value="AAA_GajA/Old/RecF-like"/>
</dbReference>
<sequence length="559" mass="64282">MMEYRSKKDLGIVDNSDVKISKVKGILIRKFRNIENKEFILSDNITIVSGRNGTMKSTIMGLIAHPYNTDFTDIFNNSLKTQLSQVFKLSGKTDTEKYEYDLNLEIIQDGSKELLREPVRVYPSNNSTTGNYERHRVVVSGSQKGDGNFTLPSTYINLKRLFPLVETNISNNNVANYTESEKTFIADFFGKVLLKEEFSDFETFDASATGAVLKQPIGPKNSHYDIDSISSGEDNLGTIVNILVSYMRLYDENINRGHNKILTGLISIDEFEASLHPISQLNLFNFLHKWSKDYNVQIIINTHSLFLIDEVMKKTHEIERNEIAVNFITLAYEKGLEIWHNPSYKNAKRELTLTENEEKGNLTKIKVLCEDDVAVGLIKAIIGTELARKCEFQANLSPSKDGNSWPFLEKLATEATALLKDSMSMIVFDGDVDNKKLNNRNFDKILKIPTIRESNFAFEKEIVNYILEKESDDSFFKEVSKTKEQFKQSMIDCGINIRNYRDNKSDVCKKWYNSVDGRTINKYRRLLIKENKEIFDNFKLEFLKKMNQILKENGFPTIE</sequence>
<protein>
    <recommendedName>
        <fullName evidence="1">Endonuclease GajA/Old nuclease/RecF-like AAA domain-containing protein</fullName>
    </recommendedName>
</protein>
<dbReference type="EMBL" id="RRZQ01000011">
    <property type="protein sequence ID" value="RRN49434.1"/>
    <property type="molecule type" value="Genomic_DNA"/>
</dbReference>
<accession>A0A0M9FG19</accession>
<organism evidence="2 3">
    <name type="scientific">Streptococcus suis</name>
    <dbReference type="NCBI Taxonomy" id="1307"/>
    <lineage>
        <taxon>Bacteria</taxon>
        <taxon>Bacillati</taxon>
        <taxon>Bacillota</taxon>
        <taxon>Bacilli</taxon>
        <taxon>Lactobacillales</taxon>
        <taxon>Streptococcaceae</taxon>
        <taxon>Streptococcus</taxon>
    </lineage>
</organism>
<evidence type="ECO:0000313" key="2">
    <source>
        <dbReference type="EMBL" id="RRN49434.1"/>
    </source>
</evidence>
<dbReference type="InterPro" id="IPR027417">
    <property type="entry name" value="P-loop_NTPase"/>
</dbReference>
<name>A0A0M9FG19_STRSU</name>
<dbReference type="Gene3D" id="3.40.50.300">
    <property type="entry name" value="P-loop containing nucleotide triphosphate hydrolases"/>
    <property type="match status" value="1"/>
</dbReference>